<reference evidence="2" key="1">
    <citation type="submission" date="2018-03" db="EMBL/GenBank/DDBJ databases">
        <title>Draft genome sequences of Megaviruse, new member of the family Mimiviridae isolated from water in Shanghai, China.</title>
        <authorList>
            <person name="Xia Y."/>
        </authorList>
    </citation>
    <scope>NUCLEOTIDE SEQUENCE</scope>
    <source>
        <strain evidence="2">SH</strain>
    </source>
</reference>
<evidence type="ECO:0000256" key="1">
    <source>
        <dbReference type="SAM" id="Coils"/>
    </source>
</evidence>
<protein>
    <submittedName>
        <fullName evidence="2">Uncharacterized protein</fullName>
    </submittedName>
</protein>
<gene>
    <name evidence="2" type="ORF">Mb0971</name>
</gene>
<evidence type="ECO:0000313" key="2">
    <source>
        <dbReference type="EMBL" id="AZL89810.1"/>
    </source>
</evidence>
<organism evidence="2">
    <name type="scientific">Megavirus baoshan</name>
    <dbReference type="NCBI Taxonomy" id="2496520"/>
    <lineage>
        <taxon>Viruses</taxon>
        <taxon>Varidnaviria</taxon>
        <taxon>Bamfordvirae</taxon>
        <taxon>Nucleocytoviricota</taxon>
        <taxon>Megaviricetes</taxon>
        <taxon>Imitervirales</taxon>
        <taxon>Mimiviridae</taxon>
        <taxon>Megamimivirinae</taxon>
        <taxon>Megavirus</taxon>
        <taxon>Megavirus baoshanense</taxon>
    </lineage>
</organism>
<name>A0A3S8UYB6_9VIRU</name>
<keyword evidence="1" id="KW-0175">Coiled coil</keyword>
<dbReference type="EMBL" id="MH046811">
    <property type="protein sequence ID" value="AZL89810.1"/>
    <property type="molecule type" value="Genomic_DNA"/>
</dbReference>
<proteinExistence type="predicted"/>
<accession>A0A3S8UYB6</accession>
<feature type="coiled-coil region" evidence="1">
    <location>
        <begin position="87"/>
        <end position="146"/>
    </location>
</feature>
<sequence length="230" mass="26934">MKKNIGNKNYLPEFYTRIRHTGLAKKYPVGSNTFNSNSWNLNGIPRTIMSNNLRSKLKKFQLGNNSKTTCVESYTIRDCLVKQDKLIDTYQSELAKLKIVHEDLTNKYYSQIGPLIKKNQELASNYNDLTNKYQKLVNKHTEIKIKYDDIITKRVDPNLQATSDIVIKHHQLAKKYTQLVQQYKELVSKNNNSKSSNHLNIDIVNQYNQLSDNYRDLTDNYKNIIVKHFK</sequence>